<dbReference type="AlphaFoldDB" id="A0A9P6BWL5"/>
<feature type="non-terminal residue" evidence="1">
    <location>
        <position position="1"/>
    </location>
</feature>
<comment type="caution">
    <text evidence="1">The sequence shown here is derived from an EMBL/GenBank/DDBJ whole genome shotgun (WGS) entry which is preliminary data.</text>
</comment>
<dbReference type="Proteomes" id="UP000807342">
    <property type="component" value="Unassembled WGS sequence"/>
</dbReference>
<evidence type="ECO:0000313" key="2">
    <source>
        <dbReference type="Proteomes" id="UP000807342"/>
    </source>
</evidence>
<proteinExistence type="predicted"/>
<evidence type="ECO:0000313" key="1">
    <source>
        <dbReference type="EMBL" id="KAF9440560.1"/>
    </source>
</evidence>
<accession>A0A9P6BWL5</accession>
<dbReference type="OrthoDB" id="3052647at2759"/>
<name>A0A9P6BWL5_9AGAR</name>
<sequence length="273" mass="29838">RWVVLDDTDIAIKYTGSWFLLYTTSEDAIGNFGPPYLHTLHGTSTNGSISAKFNGMDIGVSGSNIDPNTTNPDPTFECFIDDVSIGRTSPFPFAENNWPFCNKSGLPDGPHELQIDVTVMSPNNTFWLDQIKYNPSSAVPLDNKVLLVNNSDPAITYDSFWTEWPGGLGKITQQTNSVALVQFIGTSITWMAFTPTEHPHTKVMATWSIDGGAPNQFTLQGLSNSTSANTEYNQVYFTTPKLQQGLHTLTVTFLGSDQTTPLSIGSLLIKDGS</sequence>
<protein>
    <submittedName>
        <fullName evidence="1">Uncharacterized protein</fullName>
    </submittedName>
</protein>
<reference evidence="1" key="1">
    <citation type="submission" date="2020-11" db="EMBL/GenBank/DDBJ databases">
        <authorList>
            <consortium name="DOE Joint Genome Institute"/>
            <person name="Ahrendt S."/>
            <person name="Riley R."/>
            <person name="Andreopoulos W."/>
            <person name="Labutti K."/>
            <person name="Pangilinan J."/>
            <person name="Ruiz-Duenas F.J."/>
            <person name="Barrasa J.M."/>
            <person name="Sanchez-Garcia M."/>
            <person name="Camarero S."/>
            <person name="Miyauchi S."/>
            <person name="Serrano A."/>
            <person name="Linde D."/>
            <person name="Babiker R."/>
            <person name="Drula E."/>
            <person name="Ayuso-Fernandez I."/>
            <person name="Pacheco R."/>
            <person name="Padilla G."/>
            <person name="Ferreira P."/>
            <person name="Barriuso J."/>
            <person name="Kellner H."/>
            <person name="Castanera R."/>
            <person name="Alfaro M."/>
            <person name="Ramirez L."/>
            <person name="Pisabarro A.G."/>
            <person name="Kuo A."/>
            <person name="Tritt A."/>
            <person name="Lipzen A."/>
            <person name="He G."/>
            <person name="Yan M."/>
            <person name="Ng V."/>
            <person name="Cullen D."/>
            <person name="Martin F."/>
            <person name="Rosso M.-N."/>
            <person name="Henrissat B."/>
            <person name="Hibbett D."/>
            <person name="Martinez A.T."/>
            <person name="Grigoriev I.V."/>
        </authorList>
    </citation>
    <scope>NUCLEOTIDE SEQUENCE</scope>
    <source>
        <strain evidence="1">MF-IS2</strain>
    </source>
</reference>
<gene>
    <name evidence="1" type="ORF">P691DRAFT_608922</name>
</gene>
<dbReference type="Gene3D" id="2.60.120.260">
    <property type="entry name" value="Galactose-binding domain-like"/>
    <property type="match status" value="2"/>
</dbReference>
<organism evidence="1 2">
    <name type="scientific">Macrolepiota fuliginosa MF-IS2</name>
    <dbReference type="NCBI Taxonomy" id="1400762"/>
    <lineage>
        <taxon>Eukaryota</taxon>
        <taxon>Fungi</taxon>
        <taxon>Dikarya</taxon>
        <taxon>Basidiomycota</taxon>
        <taxon>Agaricomycotina</taxon>
        <taxon>Agaricomycetes</taxon>
        <taxon>Agaricomycetidae</taxon>
        <taxon>Agaricales</taxon>
        <taxon>Agaricineae</taxon>
        <taxon>Agaricaceae</taxon>
        <taxon>Macrolepiota</taxon>
    </lineage>
</organism>
<dbReference type="EMBL" id="MU152433">
    <property type="protein sequence ID" value="KAF9440560.1"/>
    <property type="molecule type" value="Genomic_DNA"/>
</dbReference>
<feature type="non-terminal residue" evidence="1">
    <location>
        <position position="273"/>
    </location>
</feature>
<keyword evidence="2" id="KW-1185">Reference proteome</keyword>